<reference evidence="7" key="1">
    <citation type="journal article" date="2015" name="Proc. Natl. Acad. Sci. U.S.A.">
        <title>Networks of energetic and metabolic interactions define dynamics in microbial communities.</title>
        <authorList>
            <person name="Embree M."/>
            <person name="Liu J.K."/>
            <person name="Al-Bassam M.M."/>
            <person name="Zengler K."/>
        </authorList>
    </citation>
    <scope>NUCLEOTIDE SEQUENCE</scope>
</reference>
<dbReference type="InterPro" id="IPR026444">
    <property type="entry name" value="Secre_tail"/>
</dbReference>
<gene>
    <name evidence="7" type="ORF">ASZ90_003158</name>
</gene>
<dbReference type="Pfam" id="PF00082">
    <property type="entry name" value="Peptidase_S8"/>
    <property type="match status" value="1"/>
</dbReference>
<dbReference type="GO" id="GO:0004252">
    <property type="term" value="F:serine-type endopeptidase activity"/>
    <property type="evidence" value="ECO:0007669"/>
    <property type="project" value="InterPro"/>
</dbReference>
<dbReference type="EMBL" id="LNQE01000378">
    <property type="protein sequence ID" value="KUG26976.1"/>
    <property type="molecule type" value="Genomic_DNA"/>
</dbReference>
<dbReference type="PROSITE" id="PS00138">
    <property type="entry name" value="SUBTILASE_SER"/>
    <property type="match status" value="1"/>
</dbReference>
<dbReference type="GO" id="GO:0006508">
    <property type="term" value="P:proteolysis"/>
    <property type="evidence" value="ECO:0007669"/>
    <property type="project" value="UniProtKB-KW"/>
</dbReference>
<dbReference type="InterPro" id="IPR023827">
    <property type="entry name" value="Peptidase_S8_Asp-AS"/>
</dbReference>
<name>A0A0W8G1F4_9ZZZZ</name>
<evidence type="ECO:0000256" key="2">
    <source>
        <dbReference type="ARBA" id="ARBA00022670"/>
    </source>
</evidence>
<dbReference type="NCBIfam" id="TIGR04183">
    <property type="entry name" value="Por_Secre_tail"/>
    <property type="match status" value="1"/>
</dbReference>
<evidence type="ECO:0000256" key="3">
    <source>
        <dbReference type="ARBA" id="ARBA00022801"/>
    </source>
</evidence>
<feature type="domain" description="Peptidase S8/S53" evidence="5">
    <location>
        <begin position="156"/>
        <end position="415"/>
    </location>
</feature>
<sequence>MKRIFIALLFFVCSTFSQDQIIQKGEVYYLANKVVVKFKESTNNTFYKSSVIPSETAKHLDNISATKVEKTYTVLNAEAVNYSDINRTYVIEYSSPYDPQALSKKLSSSSAIEWAEPWYVYKVSLEPNDPKYLDGTQWYLNKISASQAWDLSTGSEEIVIAIIDTGVDWDHPDLAANIWINPGEVLDGTDTDGNGFVDDIRGWDFGGTSGIPDNDPMEDAPTHGTYVAGFASAVTNNGEGIASIGYNCKIMAVKTSRQDLGNGIIAYGREGILYAANNGADVINCSWGGSPYSQALQDAITYATSLGALVVSSADNDNKIEPAYPSAYHGVLSVGGTDANDIRYSASNYGATVDVTAPATGFTTGQGMYSTWQDDTYLQSSSGTSLASPLAAGLAGLVIQRFPDYTPLQVAEQIRVNTDYIADINDQFFEYYLGTGRINAYKALSNANSISVRAEDFVYTDLSNGNGIVEPGETFNLGVVFKNYLSPASIVQVSLESRSQYVTINQGSYTIGSVGTLEETNNFASPFSFSVSEDIPVNQDIELLLKFTNGAEYNDFQLVRTKFNTTYLTQAGNNIALTITSKGNLGFNDYGQLPSEGDGLFFNNGENLLFEGALIYGSSPASVMDAAHVDYLQNQSEDFKPIVPFSISIPGEYADYEGFTMFNDDLAEEKLGIQTELFTYSFSQEEYSDFIILRYRFTNNSDTTIRTFHAGLFFDLDFHDFDDDYTAWDFEDNFGYVYDADPNLNSRIDEYIGVALISDTKYGYRAMSNEGNYGGINIINGYSKEEKWLTIASATTIVEFGPGDIAFAVSGGPYTLQSGERVNVAFAVAGGYSLDEIRTAIKNSKLAYGTIPTSVEQIDEVPFEFSLSQNYPNPFNPSTKIKFTLPNVGGEYIRPLQTKLIVYDILGREITTLINEELSSGVYEVEFNGSGLSSGVYFYKLTSGSFIETKKMMILR</sequence>
<dbReference type="PANTHER" id="PTHR43806">
    <property type="entry name" value="PEPTIDASE S8"/>
    <property type="match status" value="1"/>
</dbReference>
<evidence type="ECO:0000256" key="4">
    <source>
        <dbReference type="ARBA" id="ARBA00022825"/>
    </source>
</evidence>
<keyword evidence="4" id="KW-0720">Serine protease</keyword>
<evidence type="ECO:0000256" key="1">
    <source>
        <dbReference type="ARBA" id="ARBA00011073"/>
    </source>
</evidence>
<accession>A0A0W8G1F4</accession>
<dbReference type="PROSITE" id="PS51892">
    <property type="entry name" value="SUBTILASE"/>
    <property type="match status" value="1"/>
</dbReference>
<evidence type="ECO:0000259" key="5">
    <source>
        <dbReference type="Pfam" id="PF00082"/>
    </source>
</evidence>
<dbReference type="PROSITE" id="PS00136">
    <property type="entry name" value="SUBTILASE_ASP"/>
    <property type="match status" value="1"/>
</dbReference>
<dbReference type="PRINTS" id="PR00723">
    <property type="entry name" value="SUBTILISIN"/>
</dbReference>
<dbReference type="InterPro" id="IPR000209">
    <property type="entry name" value="Peptidase_S8/S53_dom"/>
</dbReference>
<proteinExistence type="inferred from homology"/>
<comment type="caution">
    <text evidence="7">The sequence shown here is derived from an EMBL/GenBank/DDBJ whole genome shotgun (WGS) entry which is preliminary data.</text>
</comment>
<dbReference type="CDD" id="cd07473">
    <property type="entry name" value="Peptidases_S8_Subtilisin_like"/>
    <property type="match status" value="1"/>
</dbReference>
<dbReference type="Gene3D" id="3.40.50.200">
    <property type="entry name" value="Peptidase S8/S53 domain"/>
    <property type="match status" value="1"/>
</dbReference>
<dbReference type="InterPro" id="IPR036852">
    <property type="entry name" value="Peptidase_S8/S53_dom_sf"/>
</dbReference>
<protein>
    <submittedName>
        <fullName evidence="7">Uncharacterized protein</fullName>
    </submittedName>
</protein>
<comment type="similarity">
    <text evidence="1">Belongs to the peptidase S8 family.</text>
</comment>
<evidence type="ECO:0000313" key="7">
    <source>
        <dbReference type="EMBL" id="KUG26976.1"/>
    </source>
</evidence>
<dbReference type="InterPro" id="IPR015500">
    <property type="entry name" value="Peptidase_S8_subtilisin-rel"/>
</dbReference>
<evidence type="ECO:0000259" key="6">
    <source>
        <dbReference type="Pfam" id="PF18962"/>
    </source>
</evidence>
<dbReference type="InterPro" id="IPR050131">
    <property type="entry name" value="Peptidase_S8_subtilisin-like"/>
</dbReference>
<keyword evidence="3" id="KW-0378">Hydrolase</keyword>
<dbReference type="PROSITE" id="PS00137">
    <property type="entry name" value="SUBTILASE_HIS"/>
    <property type="match status" value="1"/>
</dbReference>
<dbReference type="InterPro" id="IPR034204">
    <property type="entry name" value="PfSUB1-like_cat_dom"/>
</dbReference>
<dbReference type="SUPFAM" id="SSF52743">
    <property type="entry name" value="Subtilisin-like"/>
    <property type="match status" value="1"/>
</dbReference>
<keyword evidence="2" id="KW-0645">Protease</keyword>
<dbReference type="AlphaFoldDB" id="A0A0W8G1F4"/>
<feature type="domain" description="Secretion system C-terminal sorting" evidence="6">
    <location>
        <begin position="871"/>
        <end position="954"/>
    </location>
</feature>
<dbReference type="Pfam" id="PF18962">
    <property type="entry name" value="Por_Secre_tail"/>
    <property type="match status" value="1"/>
</dbReference>
<dbReference type="PANTHER" id="PTHR43806:SF11">
    <property type="entry name" value="CEREVISIN-RELATED"/>
    <property type="match status" value="1"/>
</dbReference>
<organism evidence="7">
    <name type="scientific">hydrocarbon metagenome</name>
    <dbReference type="NCBI Taxonomy" id="938273"/>
    <lineage>
        <taxon>unclassified sequences</taxon>
        <taxon>metagenomes</taxon>
        <taxon>ecological metagenomes</taxon>
    </lineage>
</organism>
<dbReference type="InterPro" id="IPR023828">
    <property type="entry name" value="Peptidase_S8_Ser-AS"/>
</dbReference>
<dbReference type="InterPro" id="IPR022398">
    <property type="entry name" value="Peptidase_S8_His-AS"/>
</dbReference>